<dbReference type="Pfam" id="PF19579">
    <property type="entry name" value="FtsL_2"/>
    <property type="match status" value="1"/>
</dbReference>
<keyword evidence="4" id="KW-1185">Reference proteome</keyword>
<name>A0A848J0J3_9BACT</name>
<protein>
    <recommendedName>
        <fullName evidence="5">Cell division protein FtsL</fullName>
    </recommendedName>
</protein>
<dbReference type="Proteomes" id="UP000559010">
    <property type="component" value="Unassembled WGS sequence"/>
</dbReference>
<evidence type="ECO:0000256" key="2">
    <source>
        <dbReference type="SAM" id="Phobius"/>
    </source>
</evidence>
<sequence length="125" mass="14689">MSKNKNRVKQQSTSTGRKTGFFSRFEQVVSFESLFREGLPVKFLPYILFYTAICIFYIGHTHFVDKTILKINRLEQEVEDLRADFQTSQAEYKIQSKQSEVAKRVKALKLKESDEPPYKIELTEK</sequence>
<reference evidence="3 4" key="1">
    <citation type="submission" date="2020-04" db="EMBL/GenBank/DDBJ databases">
        <title>Flammeovirgaceae bacterium KN852 isolated from deep sea.</title>
        <authorList>
            <person name="Zhang D.-C."/>
        </authorList>
    </citation>
    <scope>NUCLEOTIDE SEQUENCE [LARGE SCALE GENOMIC DNA]</scope>
    <source>
        <strain evidence="3 4">KN852</strain>
    </source>
</reference>
<keyword evidence="2" id="KW-0812">Transmembrane</keyword>
<evidence type="ECO:0000256" key="1">
    <source>
        <dbReference type="SAM" id="Coils"/>
    </source>
</evidence>
<feature type="transmembrane region" description="Helical" evidence="2">
    <location>
        <begin position="43"/>
        <end position="64"/>
    </location>
</feature>
<proteinExistence type="predicted"/>
<comment type="caution">
    <text evidence="3">The sequence shown here is derived from an EMBL/GenBank/DDBJ whole genome shotgun (WGS) entry which is preliminary data.</text>
</comment>
<gene>
    <name evidence="3" type="ORF">HH304_16840</name>
</gene>
<evidence type="ECO:0000313" key="4">
    <source>
        <dbReference type="Proteomes" id="UP000559010"/>
    </source>
</evidence>
<keyword evidence="2" id="KW-1133">Transmembrane helix</keyword>
<dbReference type="InterPro" id="IPR045755">
    <property type="entry name" value="FtsL-like"/>
</dbReference>
<dbReference type="AlphaFoldDB" id="A0A848J0J3"/>
<dbReference type="RefSeq" id="WP_169684266.1">
    <property type="nucleotide sequence ID" value="NZ_JABBNU010000011.1"/>
</dbReference>
<accession>A0A848J0J3</accession>
<dbReference type="EMBL" id="JABBNU010000011">
    <property type="protein sequence ID" value="NMM50077.1"/>
    <property type="molecule type" value="Genomic_DNA"/>
</dbReference>
<keyword evidence="2" id="KW-0472">Membrane</keyword>
<organism evidence="3 4">
    <name type="scientific">Marinigracilibium pacificum</name>
    <dbReference type="NCBI Taxonomy" id="2729599"/>
    <lineage>
        <taxon>Bacteria</taxon>
        <taxon>Pseudomonadati</taxon>
        <taxon>Bacteroidota</taxon>
        <taxon>Cytophagia</taxon>
        <taxon>Cytophagales</taxon>
        <taxon>Flammeovirgaceae</taxon>
        <taxon>Marinigracilibium</taxon>
    </lineage>
</organism>
<evidence type="ECO:0000313" key="3">
    <source>
        <dbReference type="EMBL" id="NMM50077.1"/>
    </source>
</evidence>
<keyword evidence="1" id="KW-0175">Coiled coil</keyword>
<evidence type="ECO:0008006" key="5">
    <source>
        <dbReference type="Google" id="ProtNLM"/>
    </source>
</evidence>
<feature type="coiled-coil region" evidence="1">
    <location>
        <begin position="64"/>
        <end position="91"/>
    </location>
</feature>